<keyword evidence="10" id="KW-1185">Reference proteome</keyword>
<comment type="pathway">
    <text evidence="1">Aromatic compound metabolism; 4-hydroxyphenylacetate degradation; pyruvate and succinate semialdehyde from 4-hydroxyphenylacetate: step 1/7.</text>
</comment>
<accession>A0ABS9NQ65</accession>
<dbReference type="SUPFAM" id="SSF50475">
    <property type="entry name" value="FMN-binding split barrel"/>
    <property type="match status" value="1"/>
</dbReference>
<dbReference type="Pfam" id="PF01613">
    <property type="entry name" value="Flavin_Reduct"/>
    <property type="match status" value="1"/>
</dbReference>
<gene>
    <name evidence="9" type="primary">hpaC</name>
    <name evidence="9" type="ORF">MB824_10095</name>
</gene>
<dbReference type="InterPro" id="IPR050268">
    <property type="entry name" value="NADH-dep_flavin_reductase"/>
</dbReference>
<dbReference type="Proteomes" id="UP001298424">
    <property type="component" value="Unassembled WGS sequence"/>
</dbReference>
<keyword evidence="6 9" id="KW-0560">Oxidoreductase</keyword>
<feature type="domain" description="Flavin reductase like" evidence="8">
    <location>
        <begin position="12"/>
        <end position="160"/>
    </location>
</feature>
<dbReference type="EMBL" id="JAKOOW010000036">
    <property type="protein sequence ID" value="MCG6504845.1"/>
    <property type="molecule type" value="Genomic_DNA"/>
</dbReference>
<comment type="similarity">
    <text evidence="2">Belongs to the non-flavoprotein flavin reductase family. HpaC subfamily.</text>
</comment>
<keyword evidence="7" id="KW-0520">NAD</keyword>
<evidence type="ECO:0000256" key="5">
    <source>
        <dbReference type="ARBA" id="ARBA00022797"/>
    </source>
</evidence>
<evidence type="ECO:0000256" key="7">
    <source>
        <dbReference type="ARBA" id="ARBA00023027"/>
    </source>
</evidence>
<evidence type="ECO:0000256" key="4">
    <source>
        <dbReference type="ARBA" id="ARBA00022630"/>
    </source>
</evidence>
<dbReference type="GO" id="GO:0052881">
    <property type="term" value="F:4-hydroxyphenylacetate 3-monooxygenase activity"/>
    <property type="evidence" value="ECO:0007669"/>
    <property type="project" value="UniProtKB-EC"/>
</dbReference>
<reference evidence="9 10" key="1">
    <citation type="submission" date="2022-02" db="EMBL/GenBank/DDBJ databases">
        <title>Genome sequence data of Kingella unionensis sp. nov. strain CICC 24913 (CCUG 75125).</title>
        <authorList>
            <person name="Xiao M."/>
        </authorList>
    </citation>
    <scope>NUCLEOTIDE SEQUENCE [LARGE SCALE GENOMIC DNA]</scope>
    <source>
        <strain evidence="9 10">CICC 24913</strain>
    </source>
</reference>
<dbReference type="PANTHER" id="PTHR30466">
    <property type="entry name" value="FLAVIN REDUCTASE"/>
    <property type="match status" value="1"/>
</dbReference>
<keyword evidence="5" id="KW-0058">Aromatic hydrocarbons catabolism</keyword>
<evidence type="ECO:0000256" key="6">
    <source>
        <dbReference type="ARBA" id="ARBA00023002"/>
    </source>
</evidence>
<dbReference type="RefSeq" id="WP_238748396.1">
    <property type="nucleotide sequence ID" value="NZ_JAKOOW010000036.1"/>
</dbReference>
<dbReference type="InterPro" id="IPR002563">
    <property type="entry name" value="Flavin_Rdtase-like_dom"/>
</dbReference>
<evidence type="ECO:0000256" key="2">
    <source>
        <dbReference type="ARBA" id="ARBA00006032"/>
    </source>
</evidence>
<proteinExistence type="inferred from homology"/>
<dbReference type="InterPro" id="IPR012349">
    <property type="entry name" value="Split_barrel_FMN-bd"/>
</dbReference>
<protein>
    <recommendedName>
        <fullName evidence="3">4-hydroxyphenylacetate 3-monooxygenase reductase component</fullName>
    </recommendedName>
</protein>
<dbReference type="Gene3D" id="2.30.110.10">
    <property type="entry name" value="Electron Transport, Fmn-binding Protein, Chain A"/>
    <property type="match status" value="1"/>
</dbReference>
<organism evidence="9 10">
    <name type="scientific">Kingella pumchi</name>
    <dbReference type="NCBI Taxonomy" id="2779506"/>
    <lineage>
        <taxon>Bacteria</taxon>
        <taxon>Pseudomonadati</taxon>
        <taxon>Pseudomonadota</taxon>
        <taxon>Betaproteobacteria</taxon>
        <taxon>Neisseriales</taxon>
        <taxon>Neisseriaceae</taxon>
        <taxon>Kingella</taxon>
    </lineage>
</organism>
<dbReference type="PANTHER" id="PTHR30466:SF1">
    <property type="entry name" value="FMN REDUCTASE (NADH) RUTF"/>
    <property type="match status" value="1"/>
</dbReference>
<evidence type="ECO:0000256" key="1">
    <source>
        <dbReference type="ARBA" id="ARBA00005112"/>
    </source>
</evidence>
<dbReference type="NCBIfam" id="TIGR02296">
    <property type="entry name" value="HpaC"/>
    <property type="match status" value="1"/>
</dbReference>
<evidence type="ECO:0000313" key="10">
    <source>
        <dbReference type="Proteomes" id="UP001298424"/>
    </source>
</evidence>
<evidence type="ECO:0000256" key="3">
    <source>
        <dbReference type="ARBA" id="ARBA00015398"/>
    </source>
</evidence>
<dbReference type="SMART" id="SM00903">
    <property type="entry name" value="Flavin_Reduct"/>
    <property type="match status" value="1"/>
</dbReference>
<dbReference type="InterPro" id="IPR011982">
    <property type="entry name" value="HPA_mOase_red"/>
</dbReference>
<keyword evidence="4" id="KW-0285">Flavoprotein</keyword>
<name>A0ABS9NQ65_9NEIS</name>
<evidence type="ECO:0000259" key="8">
    <source>
        <dbReference type="SMART" id="SM00903"/>
    </source>
</evidence>
<evidence type="ECO:0000313" key="9">
    <source>
        <dbReference type="EMBL" id="MCG6504845.1"/>
    </source>
</evidence>
<comment type="caution">
    <text evidence="9">The sequence shown here is derived from an EMBL/GenBank/DDBJ whole genome shotgun (WGS) entry which is preliminary data.</text>
</comment>
<sequence length="162" mass="17941">MDSIQQDFRNAMAACAAGVYLITTDGEHGRYGITMTSVAPVTDTPPTVVLCVNLNTRICPILTGNGELCINVLSAGQQDAAEHFAGITKLTHEERFEQHIWHRGSSGQLQIDDALAHLHGRILQHHDMGTHRIFYVGIEEIRLGKHNRPALAYFRRAFAQIA</sequence>